<evidence type="ECO:0000313" key="2">
    <source>
        <dbReference type="Proteomes" id="UP001222027"/>
    </source>
</evidence>
<organism evidence="1 2">
    <name type="scientific">Ensete ventricosum</name>
    <name type="common">Abyssinian banana</name>
    <name type="synonym">Musa ensete</name>
    <dbReference type="NCBI Taxonomy" id="4639"/>
    <lineage>
        <taxon>Eukaryota</taxon>
        <taxon>Viridiplantae</taxon>
        <taxon>Streptophyta</taxon>
        <taxon>Embryophyta</taxon>
        <taxon>Tracheophyta</taxon>
        <taxon>Spermatophyta</taxon>
        <taxon>Magnoliopsida</taxon>
        <taxon>Liliopsida</taxon>
        <taxon>Zingiberales</taxon>
        <taxon>Musaceae</taxon>
        <taxon>Ensete</taxon>
    </lineage>
</organism>
<dbReference type="PANTHER" id="PTHR37394:SF1">
    <property type="entry name" value="PROTEIN PARTING DANCERS"/>
    <property type="match status" value="1"/>
</dbReference>
<dbReference type="AlphaFoldDB" id="A0AAV8QZE9"/>
<dbReference type="GO" id="GO:0000712">
    <property type="term" value="P:resolution of meiotic recombination intermediates"/>
    <property type="evidence" value="ECO:0007669"/>
    <property type="project" value="InterPro"/>
</dbReference>
<dbReference type="Pfam" id="PF14520">
    <property type="entry name" value="HHH_5"/>
    <property type="match status" value="1"/>
</dbReference>
<protein>
    <recommendedName>
        <fullName evidence="3">DisA/LigA helix-hairpin-helix motif domain-containing protein</fullName>
    </recommendedName>
</protein>
<dbReference type="EMBL" id="JAQQAF010000005">
    <property type="protein sequence ID" value="KAJ8484830.1"/>
    <property type="molecule type" value="Genomic_DNA"/>
</dbReference>
<keyword evidence="2" id="KW-1185">Reference proteome</keyword>
<evidence type="ECO:0008006" key="3">
    <source>
        <dbReference type="Google" id="ProtNLM"/>
    </source>
</evidence>
<proteinExistence type="predicted"/>
<dbReference type="InterPro" id="IPR039172">
    <property type="entry name" value="PTD"/>
</dbReference>
<dbReference type="PANTHER" id="PTHR37394">
    <property type="entry name" value="PROTEIN PARTING DANCERS"/>
    <property type="match status" value="1"/>
</dbReference>
<gene>
    <name evidence="1" type="ORF">OPV22_017315</name>
</gene>
<dbReference type="InterPro" id="IPR010994">
    <property type="entry name" value="RuvA_2-like"/>
</dbReference>
<reference evidence="1 2" key="1">
    <citation type="submission" date="2022-12" db="EMBL/GenBank/DDBJ databases">
        <title>Chromosome-scale assembly of the Ensete ventricosum genome.</title>
        <authorList>
            <person name="Dussert Y."/>
            <person name="Stocks J."/>
            <person name="Wendawek A."/>
            <person name="Woldeyes F."/>
            <person name="Nichols R.A."/>
            <person name="Borrell J.S."/>
        </authorList>
    </citation>
    <scope>NUCLEOTIDE SEQUENCE [LARGE SCALE GENOMIC DNA]</scope>
    <source>
        <strain evidence="2">cv. Maze</strain>
        <tissue evidence="1">Seeds</tissue>
    </source>
</reference>
<dbReference type="SUPFAM" id="SSF47781">
    <property type="entry name" value="RuvA domain 2-like"/>
    <property type="match status" value="1"/>
</dbReference>
<dbReference type="Proteomes" id="UP001222027">
    <property type="component" value="Unassembled WGS sequence"/>
</dbReference>
<dbReference type="Gene3D" id="1.10.150.20">
    <property type="entry name" value="5' to 3' exonuclease, C-terminal subdomain"/>
    <property type="match status" value="1"/>
</dbReference>
<comment type="caution">
    <text evidence="1">The sequence shown here is derived from an EMBL/GenBank/DDBJ whole genome shotgun (WGS) entry which is preliminary data.</text>
</comment>
<sequence length="245" mass="27505">MAAVPVKSLDALASGDFAKLGSGVCMMNPTWRDEQHPSFIRFIASFLSANSYRLNFLPISPDFIFNNGGLSVAFVFETTWDPDKASVVFSRVERLKAQFRLLYVVIAVPTREQNDSFNHLYFKHGVELGRPTFVPVRDPEMGFEKIVKIAHARGVCKRQDAVGMMRSERERAVQGMDMFLSVVTSIPGIDDHDANALVQSIGSIEAISKASKSFILETTDLSVDKAERIVRFFRDPKYYLSPKLD</sequence>
<name>A0AAV8QZE9_ENSVE</name>
<accession>A0AAV8QZE9</accession>
<evidence type="ECO:0000313" key="1">
    <source>
        <dbReference type="EMBL" id="KAJ8484830.1"/>
    </source>
</evidence>